<evidence type="ECO:0000313" key="3">
    <source>
        <dbReference type="EMBL" id="KIP03591.1"/>
    </source>
</evidence>
<keyword evidence="4" id="KW-1185">Reference proteome</keyword>
<name>A0A0C3RSW6_PHLG1</name>
<dbReference type="Proteomes" id="UP000053257">
    <property type="component" value="Unassembled WGS sequence"/>
</dbReference>
<sequence length="411" mass="42715">MPTICAFPLRAAGGITTIQVPVQVIYEFTQFSPTATLFGPCSSVQPAAGSVPTTSSSTPVSESGTTSTTIVTPTLPPLSTVSEASAAHVFTTLVTPAPSVVVASLSSTRADGSVVLVLTTMTSTFPPTSVILPDNTSSASAGPGHTSGSSLIAPVVGGILGGFFGLIGIVVLLWILWRRRRMYSRASTPEPPMAYRSDLVRPDGTMARRPYVYGAVGSVNSQGSRPGTPRERESSVYSQGGTPRSAGGRSSTLTHSGAPTPTFFAGTAIQPGHSQPSSRPSTPGHFFPQSQSAPPSAFRQSWPRYAGDEEVEVGGAPVGFTRERRPSRLSLTLSMMEGSRETEETQDKPGSMSRRSPTASLGGGAGGDVARSSSISTEVHVPEPSRSTLFVVNCGNEESKHPGDPPLPEQL</sequence>
<protein>
    <recommendedName>
        <fullName evidence="5">Mid2 domain-containing protein</fullName>
    </recommendedName>
</protein>
<evidence type="ECO:0000256" key="1">
    <source>
        <dbReference type="SAM" id="MobiDB-lite"/>
    </source>
</evidence>
<evidence type="ECO:0008006" key="5">
    <source>
        <dbReference type="Google" id="ProtNLM"/>
    </source>
</evidence>
<feature type="region of interest" description="Disordered" evidence="1">
    <location>
        <begin position="47"/>
        <end position="69"/>
    </location>
</feature>
<feature type="compositionally biased region" description="Basic and acidic residues" evidence="1">
    <location>
        <begin position="338"/>
        <end position="347"/>
    </location>
</feature>
<gene>
    <name evidence="3" type="ORF">PHLGIDRAFT_15754</name>
</gene>
<reference evidence="3 4" key="1">
    <citation type="journal article" date="2014" name="PLoS Genet.">
        <title>Analysis of the Phlebiopsis gigantea genome, transcriptome and secretome provides insight into its pioneer colonization strategies of wood.</title>
        <authorList>
            <person name="Hori C."/>
            <person name="Ishida T."/>
            <person name="Igarashi K."/>
            <person name="Samejima M."/>
            <person name="Suzuki H."/>
            <person name="Master E."/>
            <person name="Ferreira P."/>
            <person name="Ruiz-Duenas F.J."/>
            <person name="Held B."/>
            <person name="Canessa P."/>
            <person name="Larrondo L.F."/>
            <person name="Schmoll M."/>
            <person name="Druzhinina I.S."/>
            <person name="Kubicek C.P."/>
            <person name="Gaskell J.A."/>
            <person name="Kersten P."/>
            <person name="St John F."/>
            <person name="Glasner J."/>
            <person name="Sabat G."/>
            <person name="Splinter BonDurant S."/>
            <person name="Syed K."/>
            <person name="Yadav J."/>
            <person name="Mgbeahuruike A.C."/>
            <person name="Kovalchuk A."/>
            <person name="Asiegbu F.O."/>
            <person name="Lackner G."/>
            <person name="Hoffmeister D."/>
            <person name="Rencoret J."/>
            <person name="Gutierrez A."/>
            <person name="Sun H."/>
            <person name="Lindquist E."/>
            <person name="Barry K."/>
            <person name="Riley R."/>
            <person name="Grigoriev I.V."/>
            <person name="Henrissat B."/>
            <person name="Kues U."/>
            <person name="Berka R.M."/>
            <person name="Martinez A.T."/>
            <person name="Covert S.F."/>
            <person name="Blanchette R.A."/>
            <person name="Cullen D."/>
        </authorList>
    </citation>
    <scope>NUCLEOTIDE SEQUENCE [LARGE SCALE GENOMIC DNA]</scope>
    <source>
        <strain evidence="3 4">11061_1 CR5-6</strain>
    </source>
</reference>
<keyword evidence="2" id="KW-0812">Transmembrane</keyword>
<keyword evidence="2" id="KW-1133">Transmembrane helix</keyword>
<proteinExistence type="predicted"/>
<evidence type="ECO:0000256" key="2">
    <source>
        <dbReference type="SAM" id="Phobius"/>
    </source>
</evidence>
<feature type="compositionally biased region" description="Low complexity" evidence="1">
    <location>
        <begin position="49"/>
        <end position="69"/>
    </location>
</feature>
<evidence type="ECO:0000313" key="4">
    <source>
        <dbReference type="Proteomes" id="UP000053257"/>
    </source>
</evidence>
<feature type="compositionally biased region" description="Polar residues" evidence="1">
    <location>
        <begin position="235"/>
        <end position="259"/>
    </location>
</feature>
<dbReference type="HOGENOM" id="CLU_669223_0_0_1"/>
<dbReference type="OrthoDB" id="2802672at2759"/>
<feature type="region of interest" description="Disordered" evidence="1">
    <location>
        <begin position="332"/>
        <end position="388"/>
    </location>
</feature>
<feature type="compositionally biased region" description="Polar residues" evidence="1">
    <location>
        <begin position="272"/>
        <end position="281"/>
    </location>
</feature>
<dbReference type="AlphaFoldDB" id="A0A0C3RSW6"/>
<dbReference type="EMBL" id="KN840608">
    <property type="protein sequence ID" value="KIP03591.1"/>
    <property type="molecule type" value="Genomic_DNA"/>
</dbReference>
<keyword evidence="2" id="KW-0472">Membrane</keyword>
<feature type="region of interest" description="Disordered" evidence="1">
    <location>
        <begin position="216"/>
        <end position="300"/>
    </location>
</feature>
<feature type="transmembrane region" description="Helical" evidence="2">
    <location>
        <begin position="151"/>
        <end position="177"/>
    </location>
</feature>
<organism evidence="3 4">
    <name type="scientific">Phlebiopsis gigantea (strain 11061_1 CR5-6)</name>
    <name type="common">White-rot fungus</name>
    <name type="synonym">Peniophora gigantea</name>
    <dbReference type="NCBI Taxonomy" id="745531"/>
    <lineage>
        <taxon>Eukaryota</taxon>
        <taxon>Fungi</taxon>
        <taxon>Dikarya</taxon>
        <taxon>Basidiomycota</taxon>
        <taxon>Agaricomycotina</taxon>
        <taxon>Agaricomycetes</taxon>
        <taxon>Polyporales</taxon>
        <taxon>Phanerochaetaceae</taxon>
        <taxon>Phlebiopsis</taxon>
    </lineage>
</organism>
<accession>A0A0C3RSW6</accession>